<evidence type="ECO:0000313" key="1">
    <source>
        <dbReference type="EMBL" id="KAF8450960.1"/>
    </source>
</evidence>
<dbReference type="PANTHER" id="PTHR36091">
    <property type="entry name" value="ALTERED INHERITANCE OF MITOCHONDRIA PROTEIN 9, MITOCHONDRIAL"/>
    <property type="match status" value="1"/>
</dbReference>
<organism evidence="1 2">
    <name type="scientific">Boletus edulis BED1</name>
    <dbReference type="NCBI Taxonomy" id="1328754"/>
    <lineage>
        <taxon>Eukaryota</taxon>
        <taxon>Fungi</taxon>
        <taxon>Dikarya</taxon>
        <taxon>Basidiomycota</taxon>
        <taxon>Agaricomycotina</taxon>
        <taxon>Agaricomycetes</taxon>
        <taxon>Agaricomycetidae</taxon>
        <taxon>Boletales</taxon>
        <taxon>Boletineae</taxon>
        <taxon>Boletaceae</taxon>
        <taxon>Boletoideae</taxon>
        <taxon>Boletus</taxon>
    </lineage>
</organism>
<reference evidence="1" key="1">
    <citation type="submission" date="2019-10" db="EMBL/GenBank/DDBJ databases">
        <authorList>
            <consortium name="DOE Joint Genome Institute"/>
            <person name="Kuo A."/>
            <person name="Miyauchi S."/>
            <person name="Kiss E."/>
            <person name="Drula E."/>
            <person name="Kohler A."/>
            <person name="Sanchez-Garcia M."/>
            <person name="Andreopoulos B."/>
            <person name="Barry K.W."/>
            <person name="Bonito G."/>
            <person name="Buee M."/>
            <person name="Carver A."/>
            <person name="Chen C."/>
            <person name="Cichocki N."/>
            <person name="Clum A."/>
            <person name="Culley D."/>
            <person name="Crous P.W."/>
            <person name="Fauchery L."/>
            <person name="Girlanda M."/>
            <person name="Hayes R."/>
            <person name="Keri Z."/>
            <person name="LaButti K."/>
            <person name="Lipzen A."/>
            <person name="Lombard V."/>
            <person name="Magnuson J."/>
            <person name="Maillard F."/>
            <person name="Morin E."/>
            <person name="Murat C."/>
            <person name="Nolan M."/>
            <person name="Ohm R."/>
            <person name="Pangilinan J."/>
            <person name="Pereira M."/>
            <person name="Perotto S."/>
            <person name="Peter M."/>
            <person name="Riley R."/>
            <person name="Sitrit Y."/>
            <person name="Stielow B."/>
            <person name="Szollosi G."/>
            <person name="Zifcakova L."/>
            <person name="Stursova M."/>
            <person name="Spatafora J.W."/>
            <person name="Tedersoo L."/>
            <person name="Vaario L.-M."/>
            <person name="Yamada A."/>
            <person name="Yan M."/>
            <person name="Wang P."/>
            <person name="Xu J."/>
            <person name="Bruns T."/>
            <person name="Baldrian P."/>
            <person name="Vilgalys R."/>
            <person name="Henrissat B."/>
            <person name="Grigoriev I.V."/>
            <person name="Hibbett D."/>
            <person name="Nagy L.G."/>
            <person name="Martin F.M."/>
        </authorList>
    </citation>
    <scope>NUCLEOTIDE SEQUENCE</scope>
    <source>
        <strain evidence="1">BED1</strain>
    </source>
</reference>
<dbReference type="GO" id="GO:0005739">
    <property type="term" value="C:mitochondrion"/>
    <property type="evidence" value="ECO:0007669"/>
    <property type="project" value="TreeGrafter"/>
</dbReference>
<dbReference type="InterPro" id="IPR051035">
    <property type="entry name" value="Mito_inheritance_9"/>
</dbReference>
<name>A0AAD4C711_BOLED</name>
<sequence>MRLAMIHKYYELRVMKYNHLYFASQVYPHTKYIIPPILSASRTWYEGMHRLRQVLLDLQDAWEEIAPGTPFPIEWDANEIAKHWEAYHRLKLYEERVKQVVERLQLEGDGWVTNERYEKVTG</sequence>
<accession>A0AAD4C711</accession>
<reference evidence="1" key="2">
    <citation type="journal article" date="2020" name="Nat. Commun.">
        <title>Large-scale genome sequencing of mycorrhizal fungi provides insights into the early evolution of symbiotic traits.</title>
        <authorList>
            <person name="Miyauchi S."/>
            <person name="Kiss E."/>
            <person name="Kuo A."/>
            <person name="Drula E."/>
            <person name="Kohler A."/>
            <person name="Sanchez-Garcia M."/>
            <person name="Morin E."/>
            <person name="Andreopoulos B."/>
            <person name="Barry K.W."/>
            <person name="Bonito G."/>
            <person name="Buee M."/>
            <person name="Carver A."/>
            <person name="Chen C."/>
            <person name="Cichocki N."/>
            <person name="Clum A."/>
            <person name="Culley D."/>
            <person name="Crous P.W."/>
            <person name="Fauchery L."/>
            <person name="Girlanda M."/>
            <person name="Hayes R.D."/>
            <person name="Keri Z."/>
            <person name="LaButti K."/>
            <person name="Lipzen A."/>
            <person name="Lombard V."/>
            <person name="Magnuson J."/>
            <person name="Maillard F."/>
            <person name="Murat C."/>
            <person name="Nolan M."/>
            <person name="Ohm R.A."/>
            <person name="Pangilinan J."/>
            <person name="Pereira M.F."/>
            <person name="Perotto S."/>
            <person name="Peter M."/>
            <person name="Pfister S."/>
            <person name="Riley R."/>
            <person name="Sitrit Y."/>
            <person name="Stielow J.B."/>
            <person name="Szollosi G."/>
            <person name="Zifcakova L."/>
            <person name="Stursova M."/>
            <person name="Spatafora J.W."/>
            <person name="Tedersoo L."/>
            <person name="Vaario L.M."/>
            <person name="Yamada A."/>
            <person name="Yan M."/>
            <person name="Wang P."/>
            <person name="Xu J."/>
            <person name="Bruns T."/>
            <person name="Baldrian P."/>
            <person name="Vilgalys R."/>
            <person name="Dunand C."/>
            <person name="Henrissat B."/>
            <person name="Grigoriev I.V."/>
            <person name="Hibbett D."/>
            <person name="Nagy L.G."/>
            <person name="Martin F.M."/>
        </authorList>
    </citation>
    <scope>NUCLEOTIDE SEQUENCE</scope>
    <source>
        <strain evidence="1">BED1</strain>
    </source>
</reference>
<proteinExistence type="predicted"/>
<dbReference type="AlphaFoldDB" id="A0AAD4C711"/>
<dbReference type="EMBL" id="WHUW01000002">
    <property type="protein sequence ID" value="KAF8450960.1"/>
    <property type="molecule type" value="Genomic_DNA"/>
</dbReference>
<protein>
    <submittedName>
        <fullName evidence="1">Uncharacterized protein</fullName>
    </submittedName>
</protein>
<dbReference type="Proteomes" id="UP001194468">
    <property type="component" value="Unassembled WGS sequence"/>
</dbReference>
<dbReference type="PANTHER" id="PTHR36091:SF1">
    <property type="entry name" value="ALTERED INHERITANCE OF MITOCHONDRIA PROTEIN 9, MITOCHONDRIAL"/>
    <property type="match status" value="1"/>
</dbReference>
<keyword evidence="2" id="KW-1185">Reference proteome</keyword>
<gene>
    <name evidence="1" type="ORF">L210DRAFT_3521744</name>
</gene>
<evidence type="ECO:0000313" key="2">
    <source>
        <dbReference type="Proteomes" id="UP001194468"/>
    </source>
</evidence>
<comment type="caution">
    <text evidence="1">The sequence shown here is derived from an EMBL/GenBank/DDBJ whole genome shotgun (WGS) entry which is preliminary data.</text>
</comment>